<dbReference type="AlphaFoldDB" id="A0A1V2H6J2"/>
<dbReference type="GO" id="GO:0016874">
    <property type="term" value="F:ligase activity"/>
    <property type="evidence" value="ECO:0007669"/>
    <property type="project" value="UniProtKB-KW"/>
</dbReference>
<dbReference type="PROSITE" id="PS50975">
    <property type="entry name" value="ATP_GRASP"/>
    <property type="match status" value="1"/>
</dbReference>
<feature type="domain" description="ATP-grasp" evidence="7">
    <location>
        <begin position="492"/>
        <end position="528"/>
    </location>
</feature>
<feature type="domain" description="N-acetyltransferase" evidence="8">
    <location>
        <begin position="731"/>
        <end position="890"/>
    </location>
</feature>
<dbReference type="SUPFAM" id="SSF55729">
    <property type="entry name" value="Acyl-CoA N-acyltransferases (Nat)"/>
    <property type="match status" value="1"/>
</dbReference>
<evidence type="ECO:0000313" key="9">
    <source>
        <dbReference type="EMBL" id="ONG57272.1"/>
    </source>
</evidence>
<name>A0A1V2H6J2_9PROT</name>
<dbReference type="Gene3D" id="3.30.470.20">
    <property type="entry name" value="ATP-grasp fold, B domain"/>
    <property type="match status" value="1"/>
</dbReference>
<dbReference type="GO" id="GO:0006099">
    <property type="term" value="P:tricarboxylic acid cycle"/>
    <property type="evidence" value="ECO:0007669"/>
    <property type="project" value="UniProtKB-KW"/>
</dbReference>
<dbReference type="PANTHER" id="PTHR43334">
    <property type="entry name" value="ACETATE--COA LIGASE [ADP-FORMING]"/>
    <property type="match status" value="1"/>
</dbReference>
<dbReference type="Gene3D" id="3.40.50.720">
    <property type="entry name" value="NAD(P)-binding Rossmann-like Domain"/>
    <property type="match status" value="1"/>
</dbReference>
<dbReference type="Gene3D" id="3.30.1490.20">
    <property type="entry name" value="ATP-grasp fold, A domain"/>
    <property type="match status" value="1"/>
</dbReference>
<dbReference type="Proteomes" id="UP000188879">
    <property type="component" value="Unassembled WGS sequence"/>
</dbReference>
<dbReference type="OrthoDB" id="9807426at2"/>
<dbReference type="RefSeq" id="WP_076956148.1">
    <property type="nucleotide sequence ID" value="NZ_MLCO01000027.1"/>
</dbReference>
<dbReference type="InterPro" id="IPR016102">
    <property type="entry name" value="Succinyl-CoA_synth-like"/>
</dbReference>
<dbReference type="SUPFAM" id="SSF51735">
    <property type="entry name" value="NAD(P)-binding Rossmann-fold domains"/>
    <property type="match status" value="1"/>
</dbReference>
<dbReference type="GO" id="GO:0016747">
    <property type="term" value="F:acyltransferase activity, transferring groups other than amino-acyl groups"/>
    <property type="evidence" value="ECO:0007669"/>
    <property type="project" value="InterPro"/>
</dbReference>
<keyword evidence="9" id="KW-0808">Transferase</keyword>
<dbReference type="InterPro" id="IPR036291">
    <property type="entry name" value="NAD(P)-bd_dom_sf"/>
</dbReference>
<dbReference type="SUPFAM" id="SSF56059">
    <property type="entry name" value="Glutathione synthetase ATP-binding domain-like"/>
    <property type="match status" value="1"/>
</dbReference>
<evidence type="ECO:0000313" key="10">
    <source>
        <dbReference type="Proteomes" id="UP000188879"/>
    </source>
</evidence>
<evidence type="ECO:0000256" key="2">
    <source>
        <dbReference type="ARBA" id="ARBA00022598"/>
    </source>
</evidence>
<dbReference type="InterPro" id="IPR003781">
    <property type="entry name" value="CoA-bd"/>
</dbReference>
<organism evidence="9 10">
    <name type="scientific">Teichococcus deserti</name>
    <dbReference type="NCBI Taxonomy" id="1817963"/>
    <lineage>
        <taxon>Bacteria</taxon>
        <taxon>Pseudomonadati</taxon>
        <taxon>Pseudomonadota</taxon>
        <taxon>Alphaproteobacteria</taxon>
        <taxon>Acetobacterales</taxon>
        <taxon>Roseomonadaceae</taxon>
        <taxon>Roseomonas</taxon>
    </lineage>
</organism>
<dbReference type="Gene3D" id="3.40.50.261">
    <property type="entry name" value="Succinyl-CoA synthetase domains"/>
    <property type="match status" value="2"/>
</dbReference>
<dbReference type="InterPro" id="IPR011761">
    <property type="entry name" value="ATP-grasp"/>
</dbReference>
<dbReference type="InterPro" id="IPR013815">
    <property type="entry name" value="ATP_grasp_subdomain_1"/>
</dbReference>
<dbReference type="Pfam" id="PF00583">
    <property type="entry name" value="Acetyltransf_1"/>
    <property type="match status" value="1"/>
</dbReference>
<dbReference type="Gene3D" id="3.40.630.30">
    <property type="match status" value="1"/>
</dbReference>
<comment type="caution">
    <text evidence="9">The sequence shown here is derived from an EMBL/GenBank/DDBJ whole genome shotgun (WGS) entry which is preliminary data.</text>
</comment>
<protein>
    <submittedName>
        <fullName evidence="9">GNAT family N-acetyltransferase</fullName>
    </submittedName>
</protein>
<evidence type="ECO:0000259" key="8">
    <source>
        <dbReference type="PROSITE" id="PS51186"/>
    </source>
</evidence>
<keyword evidence="2" id="KW-0436">Ligase</keyword>
<dbReference type="InterPro" id="IPR051538">
    <property type="entry name" value="Acyl-CoA_Synth/Transferase"/>
</dbReference>
<dbReference type="SUPFAM" id="SSF52210">
    <property type="entry name" value="Succinyl-CoA synthetase domains"/>
    <property type="match status" value="2"/>
</dbReference>
<evidence type="ECO:0000256" key="4">
    <source>
        <dbReference type="ARBA" id="ARBA00022840"/>
    </source>
</evidence>
<dbReference type="PANTHER" id="PTHR43334:SF1">
    <property type="entry name" value="3-HYDROXYPROPIONATE--COA LIGASE [ADP-FORMING]"/>
    <property type="match status" value="1"/>
</dbReference>
<dbReference type="InterPro" id="IPR032875">
    <property type="entry name" value="Succ_CoA_lig_flav_dom"/>
</dbReference>
<dbReference type="EMBL" id="MLCO01000027">
    <property type="protein sequence ID" value="ONG57272.1"/>
    <property type="molecule type" value="Genomic_DNA"/>
</dbReference>
<dbReference type="Pfam" id="PF13549">
    <property type="entry name" value="ATP-grasp_5"/>
    <property type="match status" value="1"/>
</dbReference>
<reference evidence="9 10" key="1">
    <citation type="submission" date="2016-10" db="EMBL/GenBank/DDBJ databases">
        <title>Draft Genome sequence of Roseomonas sp. strain M3.</title>
        <authorList>
            <person name="Subhash Y."/>
            <person name="Lee S."/>
        </authorList>
    </citation>
    <scope>NUCLEOTIDE SEQUENCE [LARGE SCALE GENOMIC DNA]</scope>
    <source>
        <strain evidence="9 10">M3</strain>
    </source>
</reference>
<sequence>MKLPLALPRRQPGFREAALFRPRSVLLLADPALSESGVIARNLAAGGFQGRLQVIGMPAEGLEPAADIPALAEPPDLAVICLSPEAQPAAMEALAARGCFAAIFPVAAPALAALSARTGVQAIGAHSFGLCLPAIGLNASLSHLPPRPGRLALLCQSAAMARAIIDWAEGEELGFSHILGIGTNHGLGFALALDWLARDPAAGAVLLDLRRIKNRRMFISAARATARTRPVVAIRPGGRQADASGIGDAVMEAALRRAGVLRVNGLEDLLAAAETLARLRPAQRRGQDSLAGDRIAVLANGQGPAQLAADAVLQGGARLAEWDAAAQAMLDLALPPGSAGQPLGNPLVLPPGAGHRLGEAAALLAALPGVDAVVALHAPGMLGQDDALAREGLAAAARATRGAPVLVGWLGQATGQAARRSLAGAGLAVFATPEAAVRGALHLAVDRRNRAAAAELPPRDLVEVAPDRAKARALVDSLRAEGRRHFTEAEALALLAAYGLPVVPGVAAAGVDAAVTAAMRLGFPVVLKILSPDLPRKTEVGGVALGLNNVASLRAAAIAMLARIRQDRPGARIDGFLVQRQAGTQGPRGHELRIRLGDDPMFGPWIGYGRGGTASDFEADVAFDLPPLNRTLALAMIRRTRGARLLEGFRDHAAVDVTQVADAVVRLSQLAVDFPELEGMILNPLLADADGVLVLDASGALRPEGELSQLAVPPYPAELAEDWTSRKGRRLLIRPIRPEDAAAHAEAFRHLSPEDVRWRFFSQLRELPATQIARMTQIDYDREMAFVAVEEREGAAPRTVGVARLIREAGGGPGGDQGEFAVVTLPDWKGEGLGRHLMQRLIDWGRAQGLQRVVGQVLADNRPMLGFIRALGFSLRRSTEDDEVMEARLELAPPE</sequence>
<evidence type="ECO:0000256" key="6">
    <source>
        <dbReference type="PROSITE-ProRule" id="PRU00409"/>
    </source>
</evidence>
<evidence type="ECO:0000256" key="3">
    <source>
        <dbReference type="ARBA" id="ARBA00022741"/>
    </source>
</evidence>
<dbReference type="Pfam" id="PF13607">
    <property type="entry name" value="Succ_CoA_lig"/>
    <property type="match status" value="1"/>
</dbReference>
<dbReference type="CDD" id="cd04301">
    <property type="entry name" value="NAT_SF"/>
    <property type="match status" value="1"/>
</dbReference>
<keyword evidence="10" id="KW-1185">Reference proteome</keyword>
<evidence type="ECO:0000256" key="1">
    <source>
        <dbReference type="ARBA" id="ARBA00022532"/>
    </source>
</evidence>
<keyword evidence="3 6" id="KW-0547">Nucleotide-binding</keyword>
<accession>A0A1V2H6J2</accession>
<dbReference type="GO" id="GO:0046872">
    <property type="term" value="F:metal ion binding"/>
    <property type="evidence" value="ECO:0007669"/>
    <property type="project" value="InterPro"/>
</dbReference>
<keyword evidence="4 6" id="KW-0067">ATP-binding</keyword>
<evidence type="ECO:0000259" key="7">
    <source>
        <dbReference type="PROSITE" id="PS50975"/>
    </source>
</evidence>
<comment type="similarity">
    <text evidence="5">In the N-terminal section; belongs to the acetate CoA ligase alpha subunit family.</text>
</comment>
<dbReference type="SMART" id="SM00881">
    <property type="entry name" value="CoA_binding"/>
    <property type="match status" value="1"/>
</dbReference>
<evidence type="ECO:0000256" key="5">
    <source>
        <dbReference type="ARBA" id="ARBA00060888"/>
    </source>
</evidence>
<keyword evidence="1" id="KW-0816">Tricarboxylic acid cycle</keyword>
<dbReference type="InterPro" id="IPR016181">
    <property type="entry name" value="Acyl_CoA_acyltransferase"/>
</dbReference>
<gene>
    <name evidence="9" type="ORF">BKE38_04280</name>
</gene>
<dbReference type="PROSITE" id="PS51186">
    <property type="entry name" value="GNAT"/>
    <property type="match status" value="1"/>
</dbReference>
<dbReference type="InterPro" id="IPR000182">
    <property type="entry name" value="GNAT_dom"/>
</dbReference>
<dbReference type="GO" id="GO:0005524">
    <property type="term" value="F:ATP binding"/>
    <property type="evidence" value="ECO:0007669"/>
    <property type="project" value="UniProtKB-UniRule"/>
</dbReference>
<proteinExistence type="inferred from homology"/>
<dbReference type="FunFam" id="3.30.1490.20:FF:000020">
    <property type="entry name" value="Protein lysine acetyltransferase"/>
    <property type="match status" value="1"/>
</dbReference>